<dbReference type="PANTHER" id="PTHR11609:SF5">
    <property type="entry name" value="PHOSPHORIBOSYLAMINOIMIDAZOLE CARBOXYLASE"/>
    <property type="match status" value="1"/>
</dbReference>
<dbReference type="InterPro" id="IPR011761">
    <property type="entry name" value="ATP-grasp"/>
</dbReference>
<evidence type="ECO:0000313" key="8">
    <source>
        <dbReference type="Proteomes" id="UP001596990"/>
    </source>
</evidence>
<feature type="domain" description="ATP-grasp" evidence="6">
    <location>
        <begin position="112"/>
        <end position="298"/>
    </location>
</feature>
<dbReference type="InterPro" id="IPR003135">
    <property type="entry name" value="ATP-grasp_carboxylate-amine"/>
</dbReference>
<comment type="similarity">
    <text evidence="4 5">Belongs to the PurK/PurT family.</text>
</comment>
<dbReference type="HAMAP" id="MF_01928">
    <property type="entry name" value="PurK"/>
    <property type="match status" value="1"/>
</dbReference>
<dbReference type="NCBIfam" id="NF004679">
    <property type="entry name" value="PRK06019.1-5"/>
    <property type="match status" value="1"/>
</dbReference>
<keyword evidence="3 4" id="KW-0067">ATP-binding</keyword>
<dbReference type="SUPFAM" id="SSF51246">
    <property type="entry name" value="Rudiment single hybrid motif"/>
    <property type="match status" value="1"/>
</dbReference>
<dbReference type="Proteomes" id="UP001596990">
    <property type="component" value="Unassembled WGS sequence"/>
</dbReference>
<dbReference type="Pfam" id="PF02222">
    <property type="entry name" value="ATP-grasp"/>
    <property type="match status" value="1"/>
</dbReference>
<dbReference type="RefSeq" id="WP_386063775.1">
    <property type="nucleotide sequence ID" value="NZ_JBHTKL010000006.1"/>
</dbReference>
<dbReference type="SUPFAM" id="SSF52440">
    <property type="entry name" value="PreATP-grasp domain"/>
    <property type="match status" value="1"/>
</dbReference>
<evidence type="ECO:0000256" key="5">
    <source>
        <dbReference type="RuleBase" id="RU361200"/>
    </source>
</evidence>
<evidence type="ECO:0000313" key="7">
    <source>
        <dbReference type="EMBL" id="MFD1021042.1"/>
    </source>
</evidence>
<name>A0ABW3L6D1_9BACI</name>
<keyword evidence="8" id="KW-1185">Reference proteome</keyword>
<dbReference type="InterPro" id="IPR054350">
    <property type="entry name" value="PurT/PurK_preATP-grasp"/>
</dbReference>
<dbReference type="Gene3D" id="3.30.1490.20">
    <property type="entry name" value="ATP-grasp fold, A domain"/>
    <property type="match status" value="1"/>
</dbReference>
<dbReference type="InterPro" id="IPR016185">
    <property type="entry name" value="PreATP-grasp_dom_sf"/>
</dbReference>
<evidence type="ECO:0000259" key="6">
    <source>
        <dbReference type="PROSITE" id="PS50975"/>
    </source>
</evidence>
<comment type="function">
    <text evidence="4">Catalyzes the ATP-dependent conversion of 5-aminoimidazole ribonucleotide (AIR) and HCO(3)(-) to N5-carboxyaminoimidazole ribonucleotide (N5-CAIR).</text>
</comment>
<dbReference type="SUPFAM" id="SSF56059">
    <property type="entry name" value="Glutathione synthetase ATP-binding domain-like"/>
    <property type="match status" value="1"/>
</dbReference>
<feature type="binding site" evidence="4">
    <location>
        <position position="215"/>
    </location>
    <ligand>
        <name>ATP</name>
        <dbReference type="ChEBI" id="CHEBI:30616"/>
    </ligand>
</feature>
<evidence type="ECO:0000256" key="2">
    <source>
        <dbReference type="ARBA" id="ARBA00022755"/>
    </source>
</evidence>
<dbReference type="InterPro" id="IPR005875">
    <property type="entry name" value="PurK"/>
</dbReference>
<dbReference type="GO" id="GO:0034028">
    <property type="term" value="F:5-(carboxyamino)imidazole ribonucleotide synthase activity"/>
    <property type="evidence" value="ECO:0007669"/>
    <property type="project" value="UniProtKB-EC"/>
</dbReference>
<feature type="binding site" evidence="4">
    <location>
        <begin position="268"/>
        <end position="269"/>
    </location>
    <ligand>
        <name>ATP</name>
        <dbReference type="ChEBI" id="CHEBI:30616"/>
    </ligand>
</feature>
<evidence type="ECO:0000256" key="4">
    <source>
        <dbReference type="HAMAP-Rule" id="MF_01928"/>
    </source>
</evidence>
<dbReference type="PROSITE" id="PS50975">
    <property type="entry name" value="ATP_GRASP"/>
    <property type="match status" value="1"/>
</dbReference>
<feature type="binding site" evidence="4">
    <location>
        <position position="108"/>
    </location>
    <ligand>
        <name>ATP</name>
        <dbReference type="ChEBI" id="CHEBI:30616"/>
    </ligand>
</feature>
<dbReference type="Gene3D" id="3.40.50.20">
    <property type="match status" value="1"/>
</dbReference>
<evidence type="ECO:0000256" key="1">
    <source>
        <dbReference type="ARBA" id="ARBA00022741"/>
    </source>
</evidence>
<sequence>MTNKLIQPGQTIGILGGGQLGRMMATAAKHMGYRIAVLDPKEDCPCAQVADHHIIGAYDDREAAQQLLDISDVITYEFENVDLSIAEMLEDAAKLPQGAYPLKVTQNRELEKGVSVEAGLNVPEYAIVQTFDQLKEAAATIGFPSMLKTVTGGYDGKGQLKLDAESDLAEAESFIAPDSTYIIEAFVPFDREISIIFTRSQSGDIVYFPIAENIHHNQILFKTQIPAAITADIEAKAQQIAKSIGESMDLAGTFAIELFVQGDQVFVNEMAPRPHNSGHYTIEACNVSQFEQHIRALVGLPLLPVHTFPAAVMINVLGAQQKELFRRLEHIEQAHLHDYGKKEARANRKMGHITFIGESLEQIEQTIEKNNLHSW</sequence>
<reference evidence="8" key="1">
    <citation type="journal article" date="2019" name="Int. J. Syst. Evol. Microbiol.">
        <title>The Global Catalogue of Microorganisms (GCM) 10K type strain sequencing project: providing services to taxonomists for standard genome sequencing and annotation.</title>
        <authorList>
            <consortium name="The Broad Institute Genomics Platform"/>
            <consortium name="The Broad Institute Genome Sequencing Center for Infectious Disease"/>
            <person name="Wu L."/>
            <person name="Ma J."/>
        </authorList>
    </citation>
    <scope>NUCLEOTIDE SEQUENCE [LARGE SCALE GENOMIC DNA]</scope>
    <source>
        <strain evidence="8">CCUG 56607</strain>
    </source>
</reference>
<keyword evidence="4 5" id="KW-0436">Ligase</keyword>
<dbReference type="Pfam" id="PF22660">
    <property type="entry name" value="RS_preATP-grasp-like"/>
    <property type="match status" value="1"/>
</dbReference>
<comment type="subunit">
    <text evidence="4 5">Homodimer.</text>
</comment>
<dbReference type="Pfam" id="PF17769">
    <property type="entry name" value="PurK_C"/>
    <property type="match status" value="1"/>
</dbReference>
<keyword evidence="2 4" id="KW-0658">Purine biosynthesis</keyword>
<dbReference type="EC" id="6.3.4.18" evidence="4 5"/>
<comment type="function">
    <text evidence="5">Catalyzes the ATP-dependent conversion of 5-aminoimidazole ribonucleotide (AIR) and HCO(3)- to N5-carboxyaminoimidazole ribonucleotide (N5-CAIR).</text>
</comment>
<dbReference type="Gene3D" id="3.30.470.20">
    <property type="entry name" value="ATP-grasp fold, B domain"/>
    <property type="match status" value="1"/>
</dbReference>
<dbReference type="NCBIfam" id="NF004676">
    <property type="entry name" value="PRK06019.1-2"/>
    <property type="match status" value="1"/>
</dbReference>
<keyword evidence="1 4" id="KW-0547">Nucleotide-binding</keyword>
<comment type="pathway">
    <text evidence="4 5">Purine metabolism; IMP biosynthesis via de novo pathway; 5-amino-1-(5-phospho-D-ribosyl)imidazole-4-carboxylate from 5-amino-1-(5-phospho-D-ribosyl)imidazole (N5-CAIR route): step 1/2.</text>
</comment>
<dbReference type="InterPro" id="IPR040686">
    <property type="entry name" value="PurK_C"/>
</dbReference>
<comment type="catalytic activity">
    <reaction evidence="4 5">
        <text>5-amino-1-(5-phospho-beta-D-ribosyl)imidazole + hydrogencarbonate + ATP = 5-carboxyamino-1-(5-phospho-D-ribosyl)imidazole + ADP + phosphate + 2 H(+)</text>
        <dbReference type="Rhea" id="RHEA:19317"/>
        <dbReference type="ChEBI" id="CHEBI:15378"/>
        <dbReference type="ChEBI" id="CHEBI:17544"/>
        <dbReference type="ChEBI" id="CHEBI:30616"/>
        <dbReference type="ChEBI" id="CHEBI:43474"/>
        <dbReference type="ChEBI" id="CHEBI:58730"/>
        <dbReference type="ChEBI" id="CHEBI:137981"/>
        <dbReference type="ChEBI" id="CHEBI:456216"/>
        <dbReference type="EC" id="6.3.4.18"/>
    </reaction>
</comment>
<evidence type="ECO:0000256" key="3">
    <source>
        <dbReference type="ARBA" id="ARBA00022840"/>
    </source>
</evidence>
<dbReference type="InterPro" id="IPR013815">
    <property type="entry name" value="ATP_grasp_subdomain_1"/>
</dbReference>
<gene>
    <name evidence="4 5 7" type="primary">purK</name>
    <name evidence="7" type="ORF">ACFQ2J_17770</name>
</gene>
<organism evidence="7 8">
    <name type="scientific">Thalassobacillus hwangdonensis</name>
    <dbReference type="NCBI Taxonomy" id="546108"/>
    <lineage>
        <taxon>Bacteria</taxon>
        <taxon>Bacillati</taxon>
        <taxon>Bacillota</taxon>
        <taxon>Bacilli</taxon>
        <taxon>Bacillales</taxon>
        <taxon>Bacillaceae</taxon>
        <taxon>Thalassobacillus</taxon>
    </lineage>
</organism>
<proteinExistence type="inferred from homology"/>
<feature type="binding site" evidence="4">
    <location>
        <position position="192"/>
    </location>
    <ligand>
        <name>ATP</name>
        <dbReference type="ChEBI" id="CHEBI:30616"/>
    </ligand>
</feature>
<dbReference type="NCBIfam" id="NF004675">
    <property type="entry name" value="PRK06019.1-1"/>
    <property type="match status" value="1"/>
</dbReference>
<feature type="binding site" evidence="4">
    <location>
        <position position="148"/>
    </location>
    <ligand>
        <name>ATP</name>
        <dbReference type="ChEBI" id="CHEBI:30616"/>
    </ligand>
</feature>
<dbReference type="PANTHER" id="PTHR11609">
    <property type="entry name" value="PURINE BIOSYNTHESIS PROTEIN 6/7, PUR6/7"/>
    <property type="match status" value="1"/>
</dbReference>
<feature type="binding site" evidence="4">
    <location>
        <begin position="184"/>
        <end position="187"/>
    </location>
    <ligand>
        <name>ATP</name>
        <dbReference type="ChEBI" id="CHEBI:30616"/>
    </ligand>
</feature>
<accession>A0ABW3L6D1</accession>
<dbReference type="InterPro" id="IPR011054">
    <property type="entry name" value="Rudment_hybrid_motif"/>
</dbReference>
<protein>
    <recommendedName>
        <fullName evidence="4 5">N5-carboxyaminoimidazole ribonucleotide synthase</fullName>
        <shortName evidence="4 5">N5-CAIR synthase</shortName>
        <ecNumber evidence="4 5">6.3.4.18</ecNumber>
    </recommendedName>
    <alternativeName>
        <fullName evidence="4 5">5-(carboxyamino)imidazole ribonucleotide synthetase</fullName>
    </alternativeName>
</protein>
<dbReference type="EMBL" id="JBHTKL010000006">
    <property type="protein sequence ID" value="MFD1021042.1"/>
    <property type="molecule type" value="Genomic_DNA"/>
</dbReference>
<feature type="binding site" evidence="4">
    <location>
        <begin position="153"/>
        <end position="159"/>
    </location>
    <ligand>
        <name>ATP</name>
        <dbReference type="ChEBI" id="CHEBI:30616"/>
    </ligand>
</feature>
<comment type="caution">
    <text evidence="7">The sequence shown here is derived from an EMBL/GenBank/DDBJ whole genome shotgun (WGS) entry which is preliminary data.</text>
</comment>
<dbReference type="NCBIfam" id="TIGR01161">
    <property type="entry name" value="purK"/>
    <property type="match status" value="1"/>
</dbReference>